<keyword evidence="7" id="KW-0472">Membrane</keyword>
<dbReference type="OMA" id="ASPKCGM"/>
<organism evidence="16 17">
    <name type="scientific">Taeniopygia guttata</name>
    <name type="common">Zebra finch</name>
    <name type="synonym">Poephila guttata</name>
    <dbReference type="NCBI Taxonomy" id="59729"/>
    <lineage>
        <taxon>Eukaryota</taxon>
        <taxon>Metazoa</taxon>
        <taxon>Chordata</taxon>
        <taxon>Craniata</taxon>
        <taxon>Vertebrata</taxon>
        <taxon>Euteleostomi</taxon>
        <taxon>Archelosauria</taxon>
        <taxon>Archosauria</taxon>
        <taxon>Dinosauria</taxon>
        <taxon>Saurischia</taxon>
        <taxon>Theropoda</taxon>
        <taxon>Coelurosauria</taxon>
        <taxon>Aves</taxon>
        <taxon>Neognathae</taxon>
        <taxon>Neoaves</taxon>
        <taxon>Telluraves</taxon>
        <taxon>Australaves</taxon>
        <taxon>Passeriformes</taxon>
        <taxon>Passeroidea</taxon>
        <taxon>Estrildidae</taxon>
        <taxon>Estrildinae</taxon>
        <taxon>Taeniopygia</taxon>
    </lineage>
</organism>
<evidence type="ECO:0000256" key="14">
    <source>
        <dbReference type="ARBA" id="ARBA00069194"/>
    </source>
</evidence>
<evidence type="ECO:0000256" key="7">
    <source>
        <dbReference type="ARBA" id="ARBA00023136"/>
    </source>
</evidence>
<dbReference type="FunFam" id="1.10.196.10:FF:000001">
    <property type="entry name" value="Regulator of G-protein signaling 8"/>
    <property type="match status" value="1"/>
</dbReference>
<protein>
    <recommendedName>
        <fullName evidence="14">Regulator of G-protein signaling 20</fullName>
    </recommendedName>
</protein>
<dbReference type="Pfam" id="PF00615">
    <property type="entry name" value="RGS"/>
    <property type="match status" value="1"/>
</dbReference>
<feature type="domain" description="RGS" evidence="15">
    <location>
        <begin position="266"/>
        <end position="382"/>
    </location>
</feature>
<dbReference type="PROSITE" id="PS50132">
    <property type="entry name" value="RGS"/>
    <property type="match status" value="1"/>
</dbReference>
<sequence length="392" mass="43060">MMPWSSSDFPMPCLKTTGISASLPHGTGHGQGCAWPGVCRASPSPCQAPLLPAVSPTASPKCGMGSQAKQGAGRACPSAFPLLLSFSLPFLALSACCPALARHLPRAFPALSSPRSRSKTGILCTNVVPLLSLPTGSIQEVAGTLARGSHSSPTGWEELRVAQQPLKHDPTPSTVYEAGTQYAGPASAESLLPMSRYETSPTTVQPASNHRPNACCFCWCCCCSCSWNEDRERAWRASRETKLERIPNCEACAKPTPEEVQGWAQSFDKLMKSPAGRNVFREFLRTEYSEENMLFWLACEELKTECNKQTIDEKARIIYEDYISILSPKEVSLDSRVREVINRKMQEPSSHTFDDAQLQIYTLMHRDSYPRFLNSAIYKSLLQTVSHSSSES</sequence>
<dbReference type="GeneTree" id="ENSGT00940000160391"/>
<keyword evidence="11" id="KW-0449">Lipoprotein</keyword>
<comment type="function">
    <text evidence="12">Inhibits signal transduction by increasing the GTPase activity of G protein alpha subunits thereby driving them into their inactive GDP-bound form. Binds selectively to G(z)-alpha and G(alpha)-i2 subunits, accelerates their GTPase activity and regulates their signaling activities. The G(z)-alpha activity is inhibited by the phosphorylation and palmitoylation of the G-protein. Negatively regulates mu-opioid receptor-mediated activation of the G-proteins.</text>
</comment>
<dbReference type="SMART" id="SM00315">
    <property type="entry name" value="RGS"/>
    <property type="match status" value="1"/>
</dbReference>
<keyword evidence="5" id="KW-0734">Signal transduction inhibitor</keyword>
<evidence type="ECO:0000256" key="11">
    <source>
        <dbReference type="ARBA" id="ARBA00023288"/>
    </source>
</evidence>
<evidence type="ECO:0000313" key="16">
    <source>
        <dbReference type="Ensembl" id="ENSTGUP00000035495.1"/>
    </source>
</evidence>
<evidence type="ECO:0000256" key="8">
    <source>
        <dbReference type="ARBA" id="ARBA00023139"/>
    </source>
</evidence>
<dbReference type="AlphaFoldDB" id="A0A674HLS4"/>
<evidence type="ECO:0000256" key="2">
    <source>
        <dbReference type="ARBA" id="ARBA00004496"/>
    </source>
</evidence>
<dbReference type="InterPro" id="IPR044926">
    <property type="entry name" value="RGS_subdomain_2"/>
</dbReference>
<dbReference type="GO" id="GO:0005737">
    <property type="term" value="C:cytoplasm"/>
    <property type="evidence" value="ECO:0007669"/>
    <property type="project" value="UniProtKB-SubCell"/>
</dbReference>
<name>A0A674HLS4_TAEGU</name>
<evidence type="ECO:0000256" key="3">
    <source>
        <dbReference type="ARBA" id="ARBA00004635"/>
    </source>
</evidence>
<dbReference type="GO" id="GO:0007186">
    <property type="term" value="P:G protein-coupled receptor signaling pathway"/>
    <property type="evidence" value="ECO:0007669"/>
    <property type="project" value="UniProtKB-ARBA"/>
</dbReference>
<evidence type="ECO:0000256" key="9">
    <source>
        <dbReference type="ARBA" id="ARBA00023180"/>
    </source>
</evidence>
<reference evidence="16" key="3">
    <citation type="submission" date="2025-09" db="UniProtKB">
        <authorList>
            <consortium name="Ensembl"/>
        </authorList>
    </citation>
    <scope>IDENTIFICATION</scope>
</reference>
<evidence type="ECO:0000256" key="10">
    <source>
        <dbReference type="ARBA" id="ARBA00023242"/>
    </source>
</evidence>
<reference evidence="16 17" key="1">
    <citation type="journal article" date="2010" name="Nature">
        <title>The genome of a songbird.</title>
        <authorList>
            <person name="Warren W.C."/>
            <person name="Clayton D.F."/>
            <person name="Ellegren H."/>
            <person name="Arnold A.P."/>
            <person name="Hillier L.W."/>
            <person name="Kunstner A."/>
            <person name="Searle S."/>
            <person name="White S."/>
            <person name="Vilella A.J."/>
            <person name="Fairley S."/>
            <person name="Heger A."/>
            <person name="Kong L."/>
            <person name="Ponting C.P."/>
            <person name="Jarvis E.D."/>
            <person name="Mello C.V."/>
            <person name="Minx P."/>
            <person name="Lovell P."/>
            <person name="Velho T.A."/>
            <person name="Ferris M."/>
            <person name="Balakrishnan C.N."/>
            <person name="Sinha S."/>
            <person name="Blatti C."/>
            <person name="London S.E."/>
            <person name="Li Y."/>
            <person name="Lin Y.C."/>
            <person name="George J."/>
            <person name="Sweedler J."/>
            <person name="Southey B."/>
            <person name="Gunaratne P."/>
            <person name="Watson M."/>
            <person name="Nam K."/>
            <person name="Backstrom N."/>
            <person name="Smeds L."/>
            <person name="Nabholz B."/>
            <person name="Itoh Y."/>
            <person name="Whitney O."/>
            <person name="Pfenning A.R."/>
            <person name="Howard J."/>
            <person name="Volker M."/>
            <person name="Skinner B.M."/>
            <person name="Griffin D.K."/>
            <person name="Ye L."/>
            <person name="McLaren W.M."/>
            <person name="Flicek P."/>
            <person name="Quesada V."/>
            <person name="Velasco G."/>
            <person name="Lopez-Otin C."/>
            <person name="Puente X.S."/>
            <person name="Olender T."/>
            <person name="Lancet D."/>
            <person name="Smit A.F."/>
            <person name="Hubley R."/>
            <person name="Konkel M.K."/>
            <person name="Walker J.A."/>
            <person name="Batzer M.A."/>
            <person name="Gu W."/>
            <person name="Pollock D.D."/>
            <person name="Chen L."/>
            <person name="Cheng Z."/>
            <person name="Eichler E.E."/>
            <person name="Stapley J."/>
            <person name="Slate J."/>
            <person name="Ekblom R."/>
            <person name="Birkhead T."/>
            <person name="Burke T."/>
            <person name="Burt D."/>
            <person name="Scharff C."/>
            <person name="Adam I."/>
            <person name="Richard H."/>
            <person name="Sultan M."/>
            <person name="Soldatov A."/>
            <person name="Lehrach H."/>
            <person name="Edwards S.V."/>
            <person name="Yang S.P."/>
            <person name="Li X."/>
            <person name="Graves T."/>
            <person name="Fulton L."/>
            <person name="Nelson J."/>
            <person name="Chinwalla A."/>
            <person name="Hou S."/>
            <person name="Mardis E.R."/>
            <person name="Wilson R.K."/>
        </authorList>
    </citation>
    <scope>NUCLEOTIDE SEQUENCE [LARGE SCALE GENOMIC DNA]</scope>
</reference>
<comment type="subcellular location">
    <subcellularLocation>
        <location evidence="2">Cytoplasm</location>
    </subcellularLocation>
    <subcellularLocation>
        <location evidence="3">Membrane</location>
        <topology evidence="3">Lipid-anchor</topology>
    </subcellularLocation>
    <subcellularLocation>
        <location evidence="1">Nucleus</location>
    </subcellularLocation>
</comment>
<evidence type="ECO:0000256" key="4">
    <source>
        <dbReference type="ARBA" id="ARBA00022490"/>
    </source>
</evidence>
<evidence type="ECO:0000256" key="5">
    <source>
        <dbReference type="ARBA" id="ARBA00022700"/>
    </source>
</evidence>
<evidence type="ECO:0000256" key="1">
    <source>
        <dbReference type="ARBA" id="ARBA00004123"/>
    </source>
</evidence>
<dbReference type="PANTHER" id="PTHR10845:SF145">
    <property type="entry name" value="REGULATOR OF G-PROTEIN SIGNALING 19"/>
    <property type="match status" value="1"/>
</dbReference>
<dbReference type="Proteomes" id="UP000007754">
    <property type="component" value="Chromosome 20"/>
</dbReference>
<proteinExistence type="predicted"/>
<evidence type="ECO:0000256" key="12">
    <source>
        <dbReference type="ARBA" id="ARBA00055468"/>
    </source>
</evidence>
<reference evidence="16" key="2">
    <citation type="submission" date="2025-08" db="UniProtKB">
        <authorList>
            <consortium name="Ensembl"/>
        </authorList>
    </citation>
    <scope>IDENTIFICATION</scope>
</reference>
<dbReference type="FunFam" id="1.10.167.10:FF:000015">
    <property type="entry name" value="Regulator of G-protein signaling 17"/>
    <property type="match status" value="1"/>
</dbReference>
<dbReference type="InterPro" id="IPR036305">
    <property type="entry name" value="RGS_sf"/>
</dbReference>
<dbReference type="PRINTS" id="PR01301">
    <property type="entry name" value="RGSPROTEIN"/>
</dbReference>
<dbReference type="InterPro" id="IPR016137">
    <property type="entry name" value="RGS"/>
</dbReference>
<dbReference type="GO" id="GO:0009968">
    <property type="term" value="P:negative regulation of signal transduction"/>
    <property type="evidence" value="ECO:0007669"/>
    <property type="project" value="UniProtKB-KW"/>
</dbReference>
<keyword evidence="10" id="KW-0539">Nucleus</keyword>
<comment type="subunit">
    <text evidence="13">Forms a complex with G(alpha)z/i2 subunits and mu-opioid receptors; the formation of this complex results in mu-opioid receptor desensitization. Interacts with OPRM1.</text>
</comment>
<dbReference type="SUPFAM" id="SSF48097">
    <property type="entry name" value="Regulator of G-protein signaling, RGS"/>
    <property type="match status" value="1"/>
</dbReference>
<evidence type="ECO:0000256" key="6">
    <source>
        <dbReference type="ARBA" id="ARBA00022843"/>
    </source>
</evidence>
<dbReference type="GO" id="GO:0016020">
    <property type="term" value="C:membrane"/>
    <property type="evidence" value="ECO:0007669"/>
    <property type="project" value="UniProtKB-SubCell"/>
</dbReference>
<dbReference type="PANTHER" id="PTHR10845">
    <property type="entry name" value="REGULATOR OF G PROTEIN SIGNALING"/>
    <property type="match status" value="1"/>
</dbReference>
<accession>A0A674HLS4</accession>
<keyword evidence="17" id="KW-1185">Reference proteome</keyword>
<dbReference type="Gene3D" id="1.10.167.10">
    <property type="entry name" value="Regulator of G-protein Signalling 4, domain 2"/>
    <property type="match status" value="1"/>
</dbReference>
<evidence type="ECO:0000256" key="13">
    <source>
        <dbReference type="ARBA" id="ARBA00062637"/>
    </source>
</evidence>
<dbReference type="Ensembl" id="ENSTGUT00000021820.1">
    <property type="protein sequence ID" value="ENSTGUP00000035495.1"/>
    <property type="gene ID" value="ENSTGUG00000027981.1"/>
</dbReference>
<keyword evidence="6" id="KW-0832">Ubl conjugation</keyword>
<keyword evidence="9" id="KW-0325">Glycoprotein</keyword>
<dbReference type="GO" id="GO:0005634">
    <property type="term" value="C:nucleus"/>
    <property type="evidence" value="ECO:0007669"/>
    <property type="project" value="UniProtKB-SubCell"/>
</dbReference>
<dbReference type="InParanoid" id="A0A674HLS4"/>
<keyword evidence="8" id="KW-0564">Palmitate</keyword>
<keyword evidence="4" id="KW-0963">Cytoplasm</keyword>
<evidence type="ECO:0000313" key="17">
    <source>
        <dbReference type="Proteomes" id="UP000007754"/>
    </source>
</evidence>
<evidence type="ECO:0000259" key="15">
    <source>
        <dbReference type="PROSITE" id="PS50132"/>
    </source>
</evidence>